<proteinExistence type="predicted"/>
<protein>
    <recommendedName>
        <fullName evidence="4">Esterase</fullName>
    </recommendedName>
</protein>
<accession>A0ABX7M0C8</accession>
<sequence length="346" mass="37318">MKPRLPILTLAGLCALGLSLFQAEAKAAGAPTTTTANASATAAARNRLMFEEMQSPAVNDGALKDGPTRYFSVYLPPTYFEEAERRFPVVYYLHGFGGGMGFLAYFKDVLDAEMRKPGTTPFIVIEADGTNSLRGSFYVNSAASGRWEDHIVQELVGWADSHLRTIAAPAGRGIAGASMGGFGAIHLGLRHPDVYQSVLAFAPGLVAPGQIKAAWESWNTEIKRAYGAAFSPNPALPRPYAEIPLFDGSPEDERIVANWERGFGAPQEKIDAYLAQAARLKSIQIVVGKDDEYGWIVSGSKAFSKALEAHGIAHELVLIDATHAMPTSFPARFLVPHFSKAFSARD</sequence>
<dbReference type="Gene3D" id="3.40.50.1820">
    <property type="entry name" value="alpha/beta hydrolase"/>
    <property type="match status" value="1"/>
</dbReference>
<dbReference type="Pfam" id="PF00756">
    <property type="entry name" value="Esterase"/>
    <property type="match status" value="1"/>
</dbReference>
<name>A0ABX7M0C8_9RHOO</name>
<dbReference type="PANTHER" id="PTHR48098">
    <property type="entry name" value="ENTEROCHELIN ESTERASE-RELATED"/>
    <property type="match status" value="1"/>
</dbReference>
<dbReference type="SUPFAM" id="SSF53474">
    <property type="entry name" value="alpha/beta-Hydrolases"/>
    <property type="match status" value="1"/>
</dbReference>
<evidence type="ECO:0000256" key="1">
    <source>
        <dbReference type="SAM" id="SignalP"/>
    </source>
</evidence>
<dbReference type="InterPro" id="IPR029058">
    <property type="entry name" value="AB_hydrolase_fold"/>
</dbReference>
<evidence type="ECO:0000313" key="3">
    <source>
        <dbReference type="Proteomes" id="UP000663570"/>
    </source>
</evidence>
<feature type="signal peptide" evidence="1">
    <location>
        <begin position="1"/>
        <end position="27"/>
    </location>
</feature>
<dbReference type="InterPro" id="IPR000801">
    <property type="entry name" value="Esterase-like"/>
</dbReference>
<dbReference type="Proteomes" id="UP000663570">
    <property type="component" value="Chromosome"/>
</dbReference>
<evidence type="ECO:0008006" key="4">
    <source>
        <dbReference type="Google" id="ProtNLM"/>
    </source>
</evidence>
<reference evidence="2 3" key="1">
    <citation type="submission" date="2021-02" db="EMBL/GenBank/DDBJ databases">
        <title>Niveibacterium changnyeongensis HC41.</title>
        <authorList>
            <person name="Kang M."/>
        </authorList>
    </citation>
    <scope>NUCLEOTIDE SEQUENCE [LARGE SCALE GENOMIC DNA]</scope>
    <source>
        <strain evidence="2 3">HC41</strain>
    </source>
</reference>
<feature type="chain" id="PRO_5045462663" description="Esterase" evidence="1">
    <location>
        <begin position="28"/>
        <end position="346"/>
    </location>
</feature>
<gene>
    <name evidence="2" type="ORF">JY500_11845</name>
</gene>
<dbReference type="PANTHER" id="PTHR48098:SF1">
    <property type="entry name" value="DIACYLGLYCEROL ACYLTRANSFERASE_MYCOLYLTRANSFERASE AG85A"/>
    <property type="match status" value="1"/>
</dbReference>
<keyword evidence="3" id="KW-1185">Reference proteome</keyword>
<dbReference type="EMBL" id="CP071060">
    <property type="protein sequence ID" value="QSI75218.1"/>
    <property type="molecule type" value="Genomic_DNA"/>
</dbReference>
<organism evidence="2 3">
    <name type="scientific">Niveibacterium microcysteis</name>
    <dbReference type="NCBI Taxonomy" id="2811415"/>
    <lineage>
        <taxon>Bacteria</taxon>
        <taxon>Pseudomonadati</taxon>
        <taxon>Pseudomonadota</taxon>
        <taxon>Betaproteobacteria</taxon>
        <taxon>Rhodocyclales</taxon>
        <taxon>Rhodocyclaceae</taxon>
        <taxon>Niveibacterium</taxon>
    </lineage>
</organism>
<keyword evidence="1" id="KW-0732">Signal</keyword>
<dbReference type="InterPro" id="IPR050583">
    <property type="entry name" value="Mycobacterial_A85_antigen"/>
</dbReference>
<evidence type="ECO:0000313" key="2">
    <source>
        <dbReference type="EMBL" id="QSI75218.1"/>
    </source>
</evidence>
<dbReference type="RefSeq" id="WP_206252566.1">
    <property type="nucleotide sequence ID" value="NZ_CP071060.1"/>
</dbReference>